<dbReference type="CDD" id="cd06171">
    <property type="entry name" value="Sigma70_r4"/>
    <property type="match status" value="1"/>
</dbReference>
<dbReference type="SUPFAM" id="SSF88946">
    <property type="entry name" value="Sigma2 domain of RNA polymerase sigma factors"/>
    <property type="match status" value="1"/>
</dbReference>
<reference evidence="10" key="1">
    <citation type="submission" date="2016-10" db="EMBL/GenBank/DDBJ databases">
        <authorList>
            <person name="Varghese N."/>
            <person name="Submissions S."/>
        </authorList>
    </citation>
    <scope>NUCLEOTIDE SEQUENCE [LARGE SCALE GENOMIC DNA]</scope>
    <source>
        <strain evidence="10">DSM 22951</strain>
    </source>
</reference>
<keyword evidence="5 6" id="KW-0804">Transcription</keyword>
<dbReference type="NCBIfam" id="TIGR02937">
    <property type="entry name" value="sigma70-ECF"/>
    <property type="match status" value="1"/>
</dbReference>
<evidence type="ECO:0000313" key="10">
    <source>
        <dbReference type="Proteomes" id="UP000250028"/>
    </source>
</evidence>
<dbReference type="GO" id="GO:0006352">
    <property type="term" value="P:DNA-templated transcription initiation"/>
    <property type="evidence" value="ECO:0007669"/>
    <property type="project" value="InterPro"/>
</dbReference>
<proteinExistence type="inferred from homology"/>
<dbReference type="AlphaFoldDB" id="A0A2Y8ZS15"/>
<dbReference type="OrthoDB" id="9784272at2"/>
<dbReference type="PROSITE" id="PS01063">
    <property type="entry name" value="SIGMA70_ECF"/>
    <property type="match status" value="1"/>
</dbReference>
<dbReference type="Pfam" id="PF04542">
    <property type="entry name" value="Sigma70_r2"/>
    <property type="match status" value="1"/>
</dbReference>
<dbReference type="InterPro" id="IPR000838">
    <property type="entry name" value="RNA_pol_sigma70_ECF_CS"/>
</dbReference>
<dbReference type="NCBIfam" id="NF007228">
    <property type="entry name" value="PRK09646.1"/>
    <property type="match status" value="1"/>
</dbReference>
<dbReference type="InterPro" id="IPR036388">
    <property type="entry name" value="WH-like_DNA-bd_sf"/>
</dbReference>
<comment type="similarity">
    <text evidence="1 6">Belongs to the sigma-70 factor family. ECF subfamily.</text>
</comment>
<keyword evidence="4 6" id="KW-0238">DNA-binding</keyword>
<dbReference type="InterPro" id="IPR013325">
    <property type="entry name" value="RNA_pol_sigma_r2"/>
</dbReference>
<keyword evidence="10" id="KW-1185">Reference proteome</keyword>
<evidence type="ECO:0000256" key="5">
    <source>
        <dbReference type="ARBA" id="ARBA00023163"/>
    </source>
</evidence>
<evidence type="ECO:0000256" key="3">
    <source>
        <dbReference type="ARBA" id="ARBA00023082"/>
    </source>
</evidence>
<organism evidence="9 10">
    <name type="scientific">Branchiibius hedensis</name>
    <dbReference type="NCBI Taxonomy" id="672460"/>
    <lineage>
        <taxon>Bacteria</taxon>
        <taxon>Bacillati</taxon>
        <taxon>Actinomycetota</taxon>
        <taxon>Actinomycetes</taxon>
        <taxon>Micrococcales</taxon>
        <taxon>Dermacoccaceae</taxon>
        <taxon>Branchiibius</taxon>
    </lineage>
</organism>
<dbReference type="EMBL" id="UESZ01000001">
    <property type="protein sequence ID" value="SSA35171.1"/>
    <property type="molecule type" value="Genomic_DNA"/>
</dbReference>
<dbReference type="GO" id="GO:0016987">
    <property type="term" value="F:sigma factor activity"/>
    <property type="evidence" value="ECO:0007669"/>
    <property type="project" value="UniProtKB-KW"/>
</dbReference>
<dbReference type="InterPro" id="IPR039425">
    <property type="entry name" value="RNA_pol_sigma-70-like"/>
</dbReference>
<dbReference type="Gene3D" id="1.10.1740.10">
    <property type="match status" value="1"/>
</dbReference>
<evidence type="ECO:0000256" key="2">
    <source>
        <dbReference type="ARBA" id="ARBA00023015"/>
    </source>
</evidence>
<gene>
    <name evidence="9" type="ORF">SAMN04489750_2516</name>
</gene>
<keyword evidence="2 6" id="KW-0805">Transcription regulation</keyword>
<evidence type="ECO:0000259" key="7">
    <source>
        <dbReference type="Pfam" id="PF04542"/>
    </source>
</evidence>
<dbReference type="PANTHER" id="PTHR43133:SF66">
    <property type="entry name" value="ECF RNA POLYMERASE SIGMA FACTOR SIGK"/>
    <property type="match status" value="1"/>
</dbReference>
<dbReference type="InterPro" id="IPR013249">
    <property type="entry name" value="RNA_pol_sigma70_r4_t2"/>
</dbReference>
<feature type="domain" description="RNA polymerase sigma-70 region 2" evidence="7">
    <location>
        <begin position="27"/>
        <end position="92"/>
    </location>
</feature>
<dbReference type="GO" id="GO:0006950">
    <property type="term" value="P:response to stress"/>
    <property type="evidence" value="ECO:0007669"/>
    <property type="project" value="UniProtKB-ARBA"/>
</dbReference>
<evidence type="ECO:0000259" key="8">
    <source>
        <dbReference type="Pfam" id="PF08281"/>
    </source>
</evidence>
<accession>A0A2Y8ZS15</accession>
<dbReference type="GO" id="GO:0003677">
    <property type="term" value="F:DNA binding"/>
    <property type="evidence" value="ECO:0007669"/>
    <property type="project" value="UniProtKB-KW"/>
</dbReference>
<dbReference type="Pfam" id="PF08281">
    <property type="entry name" value="Sigma70_r4_2"/>
    <property type="match status" value="1"/>
</dbReference>
<dbReference type="RefSeq" id="WP_109686276.1">
    <property type="nucleotide sequence ID" value="NZ_QGDN01000001.1"/>
</dbReference>
<dbReference type="InterPro" id="IPR007627">
    <property type="entry name" value="RNA_pol_sigma70_r2"/>
</dbReference>
<protein>
    <recommendedName>
        <fullName evidence="6">RNA polymerase sigma factor</fullName>
    </recommendedName>
</protein>
<dbReference type="Gene3D" id="1.10.10.10">
    <property type="entry name" value="Winged helix-like DNA-binding domain superfamily/Winged helix DNA-binding domain"/>
    <property type="match status" value="1"/>
</dbReference>
<evidence type="ECO:0000313" key="9">
    <source>
        <dbReference type="EMBL" id="SSA35171.1"/>
    </source>
</evidence>
<evidence type="ECO:0000256" key="6">
    <source>
        <dbReference type="RuleBase" id="RU000716"/>
    </source>
</evidence>
<dbReference type="InterPro" id="IPR014284">
    <property type="entry name" value="RNA_pol_sigma-70_dom"/>
</dbReference>
<keyword evidence="3 6" id="KW-0731">Sigma factor</keyword>
<dbReference type="PANTHER" id="PTHR43133">
    <property type="entry name" value="RNA POLYMERASE ECF-TYPE SIGMA FACTO"/>
    <property type="match status" value="1"/>
</dbReference>
<evidence type="ECO:0000256" key="1">
    <source>
        <dbReference type="ARBA" id="ARBA00010641"/>
    </source>
</evidence>
<dbReference type="InterPro" id="IPR013324">
    <property type="entry name" value="RNA_pol_sigma_r3/r4-like"/>
</dbReference>
<name>A0A2Y8ZS15_9MICO</name>
<sequence>MHTAHSDPLEELLTAVARGDEAAFARLYDAVSARVFGLVLRVVADQTLAEEVTQETFLDVWRRAGSFDGAKGSALSWIFTIAHRRSVDRVRSVVAARRRDTAYGVQHLDRDFDSTVDEVTGRLDAERVRGAMGRMTHVQRQAVELAYFGGLSHAQVAAELGIALGTAKSRIREGLLCLRGVLGGEA</sequence>
<feature type="domain" description="RNA polymerase sigma factor 70 region 4 type 2" evidence="8">
    <location>
        <begin position="126"/>
        <end position="177"/>
    </location>
</feature>
<dbReference type="Proteomes" id="UP000250028">
    <property type="component" value="Unassembled WGS sequence"/>
</dbReference>
<evidence type="ECO:0000256" key="4">
    <source>
        <dbReference type="ARBA" id="ARBA00023125"/>
    </source>
</evidence>
<dbReference type="SUPFAM" id="SSF88659">
    <property type="entry name" value="Sigma3 and sigma4 domains of RNA polymerase sigma factors"/>
    <property type="match status" value="1"/>
</dbReference>